<keyword evidence="3" id="KW-1185">Reference proteome</keyword>
<feature type="transmembrane region" description="Helical" evidence="1">
    <location>
        <begin position="195"/>
        <end position="221"/>
    </location>
</feature>
<reference evidence="2" key="1">
    <citation type="submission" date="2023-07" db="EMBL/GenBank/DDBJ databases">
        <authorList>
            <consortium name="AG Swart"/>
            <person name="Singh M."/>
            <person name="Singh A."/>
            <person name="Seah K."/>
            <person name="Emmerich C."/>
        </authorList>
    </citation>
    <scope>NUCLEOTIDE SEQUENCE</scope>
    <source>
        <strain evidence="2">DP1</strain>
    </source>
</reference>
<organism evidence="2 3">
    <name type="scientific">Euplotes crassus</name>
    <dbReference type="NCBI Taxonomy" id="5936"/>
    <lineage>
        <taxon>Eukaryota</taxon>
        <taxon>Sar</taxon>
        <taxon>Alveolata</taxon>
        <taxon>Ciliophora</taxon>
        <taxon>Intramacronucleata</taxon>
        <taxon>Spirotrichea</taxon>
        <taxon>Hypotrichia</taxon>
        <taxon>Euplotida</taxon>
        <taxon>Euplotidae</taxon>
        <taxon>Moneuplotes</taxon>
    </lineage>
</organism>
<keyword evidence="1" id="KW-0472">Membrane</keyword>
<evidence type="ECO:0000313" key="3">
    <source>
        <dbReference type="Proteomes" id="UP001295684"/>
    </source>
</evidence>
<gene>
    <name evidence="2" type="ORF">ECRASSUSDP1_LOCUS16741</name>
</gene>
<proteinExistence type="predicted"/>
<keyword evidence="1" id="KW-0812">Transmembrane</keyword>
<keyword evidence="1" id="KW-1133">Transmembrane helix</keyword>
<sequence length="238" mass="26913">MCSQCSQRGSFSLKTLVCLCSNNPRVLNLSVVDLLRVYIEPKPDPEVIECRFLLGRSQYVIGQELPVAVYKNSNVSASLDESNFGINSQDLGLCYEGEAQCPRCTVTCQVKSSNTFCQCELCEHQFCIICEQEYELGHRFNPFAACGKRYATKPRALCAAVTLYLWCDIFIYPHFVFLTPIVKRMKCTRGFCGNIWALTLIIVLILMFIFGLITSSLGIFMSPILGCQRYKILTRKSQ</sequence>
<evidence type="ECO:0000256" key="1">
    <source>
        <dbReference type="SAM" id="Phobius"/>
    </source>
</evidence>
<evidence type="ECO:0000313" key="2">
    <source>
        <dbReference type="EMBL" id="CAI2375379.1"/>
    </source>
</evidence>
<feature type="transmembrane region" description="Helical" evidence="1">
    <location>
        <begin position="156"/>
        <end position="175"/>
    </location>
</feature>
<protein>
    <recommendedName>
        <fullName evidence="4">IBR domain-containing protein</fullName>
    </recommendedName>
</protein>
<name>A0AAD2CZD5_EUPCR</name>
<dbReference type="EMBL" id="CAMPGE010016846">
    <property type="protein sequence ID" value="CAI2375379.1"/>
    <property type="molecule type" value="Genomic_DNA"/>
</dbReference>
<dbReference type="AlphaFoldDB" id="A0AAD2CZD5"/>
<evidence type="ECO:0008006" key="4">
    <source>
        <dbReference type="Google" id="ProtNLM"/>
    </source>
</evidence>
<accession>A0AAD2CZD5</accession>
<comment type="caution">
    <text evidence="2">The sequence shown here is derived from an EMBL/GenBank/DDBJ whole genome shotgun (WGS) entry which is preliminary data.</text>
</comment>
<dbReference type="Proteomes" id="UP001295684">
    <property type="component" value="Unassembled WGS sequence"/>
</dbReference>